<feature type="region of interest" description="Disordered" evidence="1">
    <location>
        <begin position="243"/>
        <end position="273"/>
    </location>
</feature>
<name>A0ABW2YI23_9GAMM</name>
<dbReference type="RefSeq" id="WP_386811007.1">
    <property type="nucleotide sequence ID" value="NZ_JBHTIH010000002.1"/>
</dbReference>
<evidence type="ECO:0000256" key="1">
    <source>
        <dbReference type="SAM" id="MobiDB-lite"/>
    </source>
</evidence>
<evidence type="ECO:0000256" key="2">
    <source>
        <dbReference type="SAM" id="SignalP"/>
    </source>
</evidence>
<organism evidence="3 4">
    <name type="scientific">Lysobacter koreensis</name>
    <dbReference type="NCBI Taxonomy" id="266122"/>
    <lineage>
        <taxon>Bacteria</taxon>
        <taxon>Pseudomonadati</taxon>
        <taxon>Pseudomonadota</taxon>
        <taxon>Gammaproteobacteria</taxon>
        <taxon>Lysobacterales</taxon>
        <taxon>Lysobacteraceae</taxon>
        <taxon>Lysobacter</taxon>
    </lineage>
</organism>
<evidence type="ECO:0000313" key="3">
    <source>
        <dbReference type="EMBL" id="MFD0738060.1"/>
    </source>
</evidence>
<feature type="compositionally biased region" description="Basic and acidic residues" evidence="1">
    <location>
        <begin position="243"/>
        <end position="254"/>
    </location>
</feature>
<reference evidence="4" key="1">
    <citation type="journal article" date="2019" name="Int. J. Syst. Evol. Microbiol.">
        <title>The Global Catalogue of Microorganisms (GCM) 10K type strain sequencing project: providing services to taxonomists for standard genome sequencing and annotation.</title>
        <authorList>
            <consortium name="The Broad Institute Genomics Platform"/>
            <consortium name="The Broad Institute Genome Sequencing Center for Infectious Disease"/>
            <person name="Wu L."/>
            <person name="Ma J."/>
        </authorList>
    </citation>
    <scope>NUCLEOTIDE SEQUENCE [LARGE SCALE GENOMIC DNA]</scope>
    <source>
        <strain evidence="4">CCUG 55491</strain>
    </source>
</reference>
<keyword evidence="4" id="KW-1185">Reference proteome</keyword>
<protein>
    <recommendedName>
        <fullName evidence="5">DUF2884 family protein</fullName>
    </recommendedName>
</protein>
<dbReference type="Proteomes" id="UP001597090">
    <property type="component" value="Unassembled WGS sequence"/>
</dbReference>
<evidence type="ECO:0000313" key="4">
    <source>
        <dbReference type="Proteomes" id="UP001597090"/>
    </source>
</evidence>
<comment type="caution">
    <text evidence="3">The sequence shown here is derived from an EMBL/GenBank/DDBJ whole genome shotgun (WGS) entry which is preliminary data.</text>
</comment>
<proteinExistence type="predicted"/>
<feature type="signal peptide" evidence="2">
    <location>
        <begin position="1"/>
        <end position="23"/>
    </location>
</feature>
<feature type="chain" id="PRO_5046322054" description="DUF2884 family protein" evidence="2">
    <location>
        <begin position="24"/>
        <end position="273"/>
    </location>
</feature>
<dbReference type="EMBL" id="JBHTIH010000002">
    <property type="protein sequence ID" value="MFD0738060.1"/>
    <property type="molecule type" value="Genomic_DNA"/>
</dbReference>
<keyword evidence="2" id="KW-0732">Signal</keyword>
<evidence type="ECO:0008006" key="5">
    <source>
        <dbReference type="Google" id="ProtNLM"/>
    </source>
</evidence>
<dbReference type="PROSITE" id="PS51257">
    <property type="entry name" value="PROKAR_LIPOPROTEIN"/>
    <property type="match status" value="1"/>
</dbReference>
<gene>
    <name evidence="3" type="ORF">ACFQZQ_01985</name>
</gene>
<sequence length="273" mass="28860">MKTAPRLACLVLASALAACSADAPTATQPAAQPATDAPRTALGRTVERALVEARQELATENISVSGDLHIRTGRHGKHERRPAREVDGMPLPDAEISPAGDLLVAGKPVPVDARQRALLLQYRGQLIDVIEVGMSLGVKGADLGMQAAGEAIKGIFSGDTDNIEQRIEAQAHKIEAEALQLCGRLPAMLATQNELATALPAFAPYATMTQQDIEDCGNENASGTQRAQIRDEVREQVRQEIRSGVRAAVGRDEPVPNDAAAEAEAASDTLPSR</sequence>
<accession>A0ABW2YI23</accession>